<dbReference type="PANTHER" id="PTHR46191:SF2">
    <property type="entry name" value="HALOACID DEHALOGENASE-LIKE HYDROLASE DOMAIN-CONTAINING PROTEIN 3"/>
    <property type="match status" value="1"/>
</dbReference>
<dbReference type="Proteomes" id="UP000663088">
    <property type="component" value="Chromosome"/>
</dbReference>
<sequence length="235" mass="27620">MSLFFKHKAKKKRPAIFFDLVGTLLDVAQPVGEVYCKILNEFGIDSDPRVLQKHFNEVFNATKIRPKGTIPKDGQDKDFWMKLVRTVLEKSGINTNSFSFASYFEKLYSYYARKEAWLPYPEVFNALQRISELQFPLFVASNWDNRAKTVLRQWGMAHFFAGIYLSAELGASKPMALFYESILLRTNSYWESLFFVEDDPQMQPPFYPGIYVYLLKRPEKNLFDFLYQLQRYGID</sequence>
<accession>A0ABX7PTM5</accession>
<dbReference type="InterPro" id="IPR051828">
    <property type="entry name" value="HAD-like_hydrolase_domain"/>
</dbReference>
<proteinExistence type="predicted"/>
<name>A0ABX7PTM5_9BACT</name>
<dbReference type="SFLD" id="SFLDG01129">
    <property type="entry name" value="C1.5:_HAD__Beta-PGM__Phosphata"/>
    <property type="match status" value="1"/>
</dbReference>
<evidence type="ECO:0000313" key="1">
    <source>
        <dbReference type="EMBL" id="QSR86282.1"/>
    </source>
</evidence>
<gene>
    <name evidence="1" type="ORF">EM20IM_07190</name>
</gene>
<dbReference type="InterPro" id="IPR023214">
    <property type="entry name" value="HAD_sf"/>
</dbReference>
<dbReference type="SFLD" id="SFLDS00003">
    <property type="entry name" value="Haloacid_Dehalogenase"/>
    <property type="match status" value="1"/>
</dbReference>
<reference evidence="1 2" key="1">
    <citation type="submission" date="2020-12" db="EMBL/GenBank/DDBJ databases">
        <authorList>
            <person name="Awala S.I."/>
            <person name="Gwak J.-H."/>
            <person name="Kim S.-J."/>
            <person name="Rhee S.-K."/>
        </authorList>
    </citation>
    <scope>NUCLEOTIDE SEQUENCE [LARGE SCALE GENOMIC DNA]</scope>
    <source>
        <strain evidence="1 2">IT5</strain>
    </source>
</reference>
<dbReference type="InterPro" id="IPR036412">
    <property type="entry name" value="HAD-like_sf"/>
</dbReference>
<dbReference type="SUPFAM" id="SSF56784">
    <property type="entry name" value="HAD-like"/>
    <property type="match status" value="1"/>
</dbReference>
<dbReference type="Gene3D" id="3.40.50.1000">
    <property type="entry name" value="HAD superfamily/HAD-like"/>
    <property type="match status" value="1"/>
</dbReference>
<dbReference type="EMBL" id="CP065956">
    <property type="protein sequence ID" value="QSR86282.1"/>
    <property type="molecule type" value="Genomic_DNA"/>
</dbReference>
<dbReference type="RefSeq" id="WP_206845179.1">
    <property type="nucleotide sequence ID" value="NZ_CP065956.1"/>
</dbReference>
<dbReference type="Gene3D" id="1.10.150.720">
    <property type="entry name" value="Haloacid dehalogenase-like hydrolase"/>
    <property type="match status" value="1"/>
</dbReference>
<organism evidence="1 2">
    <name type="scientific">Candidatus Methylacidiphilum infernorum</name>
    <dbReference type="NCBI Taxonomy" id="511746"/>
    <lineage>
        <taxon>Bacteria</taxon>
        <taxon>Pseudomonadati</taxon>
        <taxon>Verrucomicrobiota</taxon>
        <taxon>Methylacidiphilae</taxon>
        <taxon>Methylacidiphilales</taxon>
        <taxon>Methylacidiphilaceae</taxon>
        <taxon>Methylacidiphilum (ex Ratnadevi et al. 2023)</taxon>
    </lineage>
</organism>
<dbReference type="PANTHER" id="PTHR46191">
    <property type="match status" value="1"/>
</dbReference>
<evidence type="ECO:0000313" key="2">
    <source>
        <dbReference type="Proteomes" id="UP000663088"/>
    </source>
</evidence>
<protein>
    <submittedName>
        <fullName evidence="1">HAD hydrolase-like protein</fullName>
    </submittedName>
</protein>
<dbReference type="Pfam" id="PF00702">
    <property type="entry name" value="Hydrolase"/>
    <property type="match status" value="1"/>
</dbReference>
<keyword evidence="2" id="KW-1185">Reference proteome</keyword>
<dbReference type="InterPro" id="IPR044924">
    <property type="entry name" value="HAD-SF_hydro_IA_REG-2-like_cap"/>
</dbReference>